<dbReference type="Proteomes" id="UP001329151">
    <property type="component" value="Chromosome"/>
</dbReference>
<dbReference type="EMBL" id="AP028947">
    <property type="protein sequence ID" value="BET25037.1"/>
    <property type="molecule type" value="Genomic_DNA"/>
</dbReference>
<reference evidence="1 2" key="1">
    <citation type="submission" date="2023-10" db="EMBL/GenBank/DDBJ databases">
        <title>Complete Genome Sequence of Limnobacter thiooxidans CS-K2T, Isolated from freshwater lake sediments in Bavaria, Germany.</title>
        <authorList>
            <person name="Naruki M."/>
            <person name="Watanabe A."/>
            <person name="Warashina T."/>
            <person name="Morita T."/>
            <person name="Arakawa K."/>
        </authorList>
    </citation>
    <scope>NUCLEOTIDE SEQUENCE [LARGE SCALE GENOMIC DNA]</scope>
    <source>
        <strain evidence="1 2">CS-K2</strain>
    </source>
</reference>
<sequence length="197" mass="20242">MKSRVRGDTLISVLIGVALLSVVIVASVQGSAGMQLISANMRQLLQGGMVSLDVAEILKARAQTIAASDDSSSTKLAQLNGFVNALTPKLQLLGSDSSDTSGYDIDVSSAQLVDSDFAQLTLNVSWNSTTGQMNSAEGQTLKLPLAAVNSGGANTGSRVSMLGWSDLSEVDAGSVYAPDYSQGYVPSNQAATPPGSL</sequence>
<dbReference type="AlphaFoldDB" id="A0AA86IXJ7"/>
<keyword evidence="2" id="KW-1185">Reference proteome</keyword>
<dbReference type="KEGG" id="lto:RGQ30_05380"/>
<gene>
    <name evidence="1" type="ORF">RGQ30_05380</name>
</gene>
<evidence type="ECO:0000313" key="2">
    <source>
        <dbReference type="Proteomes" id="UP001329151"/>
    </source>
</evidence>
<evidence type="ECO:0000313" key="1">
    <source>
        <dbReference type="EMBL" id="BET25037.1"/>
    </source>
</evidence>
<protein>
    <submittedName>
        <fullName evidence="1">Uncharacterized protein</fullName>
    </submittedName>
</protein>
<name>A0AA86IXJ7_9BURK</name>
<dbReference type="RefSeq" id="WP_130558446.1">
    <property type="nucleotide sequence ID" value="NZ_AP028947.1"/>
</dbReference>
<organism evidence="1 2">
    <name type="scientific">Limnobacter thiooxidans</name>
    <dbReference type="NCBI Taxonomy" id="131080"/>
    <lineage>
        <taxon>Bacteria</taxon>
        <taxon>Pseudomonadati</taxon>
        <taxon>Pseudomonadota</taxon>
        <taxon>Betaproteobacteria</taxon>
        <taxon>Burkholderiales</taxon>
        <taxon>Burkholderiaceae</taxon>
        <taxon>Limnobacter</taxon>
    </lineage>
</organism>
<proteinExistence type="predicted"/>
<accession>A0AA86IXJ7</accession>